<accession>A0ABQ1M235</accession>
<protein>
    <submittedName>
        <fullName evidence="1">Uncharacterized protein</fullName>
    </submittedName>
</protein>
<organism evidence="1 2">
    <name type="scientific">Marivirga lumbricoides</name>
    <dbReference type="NCBI Taxonomy" id="1046115"/>
    <lineage>
        <taxon>Bacteria</taxon>
        <taxon>Pseudomonadati</taxon>
        <taxon>Bacteroidota</taxon>
        <taxon>Cytophagia</taxon>
        <taxon>Cytophagales</taxon>
        <taxon>Marivirgaceae</taxon>
        <taxon>Marivirga</taxon>
    </lineage>
</organism>
<comment type="caution">
    <text evidence="1">The sequence shown here is derived from an EMBL/GenBank/DDBJ whole genome shotgun (WGS) entry which is preliminary data.</text>
</comment>
<gene>
    <name evidence="1" type="ORF">GCM10011506_18120</name>
</gene>
<name>A0ABQ1M235_9BACT</name>
<reference evidence="2" key="1">
    <citation type="journal article" date="2019" name="Int. J. Syst. Evol. Microbiol.">
        <title>The Global Catalogue of Microorganisms (GCM) 10K type strain sequencing project: providing services to taxonomists for standard genome sequencing and annotation.</title>
        <authorList>
            <consortium name="The Broad Institute Genomics Platform"/>
            <consortium name="The Broad Institute Genome Sequencing Center for Infectious Disease"/>
            <person name="Wu L."/>
            <person name="Ma J."/>
        </authorList>
    </citation>
    <scope>NUCLEOTIDE SEQUENCE [LARGE SCALE GENOMIC DNA]</scope>
    <source>
        <strain evidence="2">CGMCC 1.10832</strain>
    </source>
</reference>
<sequence length="69" mass="7787">MSSILKLYYNVPGSPGKAIPIPLRRDYIFSRPEVNLCRHIGIRYLIDISCLLNAGIIRFPETAQMIPGN</sequence>
<dbReference type="EMBL" id="BMEC01000005">
    <property type="protein sequence ID" value="GGC33023.1"/>
    <property type="molecule type" value="Genomic_DNA"/>
</dbReference>
<evidence type="ECO:0000313" key="2">
    <source>
        <dbReference type="Proteomes" id="UP000636010"/>
    </source>
</evidence>
<dbReference type="Proteomes" id="UP000636010">
    <property type="component" value="Unassembled WGS sequence"/>
</dbReference>
<keyword evidence="2" id="KW-1185">Reference proteome</keyword>
<proteinExistence type="predicted"/>
<evidence type="ECO:0000313" key="1">
    <source>
        <dbReference type="EMBL" id="GGC33023.1"/>
    </source>
</evidence>